<protein>
    <submittedName>
        <fullName evidence="1">Uncharacterized protein</fullName>
    </submittedName>
</protein>
<name>A0A9X0CJL2_9CNID</name>
<evidence type="ECO:0000313" key="2">
    <source>
        <dbReference type="Proteomes" id="UP001163046"/>
    </source>
</evidence>
<dbReference type="GO" id="GO:0016287">
    <property type="term" value="F:glycerone-phosphate O-acyltransferase activity"/>
    <property type="evidence" value="ECO:0007669"/>
    <property type="project" value="TreeGrafter"/>
</dbReference>
<dbReference type="GO" id="GO:0008654">
    <property type="term" value="P:phospholipid biosynthetic process"/>
    <property type="evidence" value="ECO:0007669"/>
    <property type="project" value="TreeGrafter"/>
</dbReference>
<dbReference type="Proteomes" id="UP001163046">
    <property type="component" value="Unassembled WGS sequence"/>
</dbReference>
<evidence type="ECO:0000313" key="1">
    <source>
        <dbReference type="EMBL" id="KAJ7357450.1"/>
    </source>
</evidence>
<proteinExistence type="predicted"/>
<dbReference type="EMBL" id="MU827321">
    <property type="protein sequence ID" value="KAJ7357450.1"/>
    <property type="molecule type" value="Genomic_DNA"/>
</dbReference>
<dbReference type="AlphaFoldDB" id="A0A9X0CJL2"/>
<keyword evidence="2" id="KW-1185">Reference proteome</keyword>
<dbReference type="OrthoDB" id="10255570at2759"/>
<reference evidence="1" key="1">
    <citation type="submission" date="2023-01" db="EMBL/GenBank/DDBJ databases">
        <title>Genome assembly of the deep-sea coral Lophelia pertusa.</title>
        <authorList>
            <person name="Herrera S."/>
            <person name="Cordes E."/>
        </authorList>
    </citation>
    <scope>NUCLEOTIDE SEQUENCE</scope>
    <source>
        <strain evidence="1">USNM1676648</strain>
        <tissue evidence="1">Polyp</tissue>
    </source>
</reference>
<dbReference type="GO" id="GO:0019432">
    <property type="term" value="P:triglyceride biosynthetic process"/>
    <property type="evidence" value="ECO:0007669"/>
    <property type="project" value="TreeGrafter"/>
</dbReference>
<gene>
    <name evidence="1" type="ORF">OS493_024966</name>
</gene>
<dbReference type="PANTHER" id="PTHR12563">
    <property type="entry name" value="GLYCEROL-3-PHOSPHATE ACYLTRANSFERASE"/>
    <property type="match status" value="1"/>
</dbReference>
<dbReference type="InterPro" id="IPR022284">
    <property type="entry name" value="GPAT/DHAPAT"/>
</dbReference>
<accession>A0A9X0CJL2</accession>
<dbReference type="PANTHER" id="PTHR12563:SF17">
    <property type="entry name" value="DIHYDROXYACETONE PHOSPHATE ACYLTRANSFERASE"/>
    <property type="match status" value="1"/>
</dbReference>
<comment type="caution">
    <text evidence="1">The sequence shown here is derived from an EMBL/GenBank/DDBJ whole genome shotgun (WGS) entry which is preliminary data.</text>
</comment>
<dbReference type="GO" id="GO:0008611">
    <property type="term" value="P:ether lipid biosynthetic process"/>
    <property type="evidence" value="ECO:0007669"/>
    <property type="project" value="TreeGrafter"/>
</dbReference>
<sequence length="123" mass="14072">MDIPLPFIAAAADFMNMRVVRTLFRNSGAFFMRRSFMSDPLYWVVFTEYIQNQLQLGLIKSRSVLTEDYGSIHVHLGELIPLSRFTEGKINRAETASVPRHLFSFFCPRGEEGGQVSWLQGPL</sequence>
<dbReference type="GO" id="GO:0031966">
    <property type="term" value="C:mitochondrial membrane"/>
    <property type="evidence" value="ECO:0007669"/>
    <property type="project" value="TreeGrafter"/>
</dbReference>
<dbReference type="GO" id="GO:0005778">
    <property type="term" value="C:peroxisomal membrane"/>
    <property type="evidence" value="ECO:0007669"/>
    <property type="project" value="TreeGrafter"/>
</dbReference>
<dbReference type="GO" id="GO:0006631">
    <property type="term" value="P:fatty acid metabolic process"/>
    <property type="evidence" value="ECO:0007669"/>
    <property type="project" value="TreeGrafter"/>
</dbReference>
<organism evidence="1 2">
    <name type="scientific">Desmophyllum pertusum</name>
    <dbReference type="NCBI Taxonomy" id="174260"/>
    <lineage>
        <taxon>Eukaryota</taxon>
        <taxon>Metazoa</taxon>
        <taxon>Cnidaria</taxon>
        <taxon>Anthozoa</taxon>
        <taxon>Hexacorallia</taxon>
        <taxon>Scleractinia</taxon>
        <taxon>Caryophylliina</taxon>
        <taxon>Caryophylliidae</taxon>
        <taxon>Desmophyllum</taxon>
    </lineage>
</organism>
<dbReference type="GO" id="GO:0004366">
    <property type="term" value="F:glycerol-3-phosphate O-acyltransferase activity"/>
    <property type="evidence" value="ECO:0007669"/>
    <property type="project" value="TreeGrafter"/>
</dbReference>